<dbReference type="Proteomes" id="UP000050898">
    <property type="component" value="Unassembled WGS sequence"/>
</dbReference>
<evidence type="ECO:0000313" key="3">
    <source>
        <dbReference type="EMBL" id="KRN10531.1"/>
    </source>
</evidence>
<dbReference type="AlphaFoldDB" id="A0A0R2E4K6"/>
<dbReference type="GO" id="GO:0008324">
    <property type="term" value="F:monoatomic cation transmembrane transporter activity"/>
    <property type="evidence" value="ECO:0007669"/>
    <property type="project" value="InterPro"/>
</dbReference>
<comment type="caution">
    <text evidence="3">The sequence shown here is derived from an EMBL/GenBank/DDBJ whole genome shotgun (WGS) entry which is preliminary data.</text>
</comment>
<dbReference type="PROSITE" id="PS51202">
    <property type="entry name" value="RCK_C"/>
    <property type="match status" value="1"/>
</dbReference>
<protein>
    <submittedName>
        <fullName evidence="3">Trk family K+ transporter</fullName>
    </submittedName>
</protein>
<gene>
    <name evidence="3" type="ORF">FD00_GL002488</name>
</gene>
<feature type="domain" description="RCK N-terminal" evidence="1">
    <location>
        <begin position="31"/>
        <end position="147"/>
    </location>
</feature>
<evidence type="ECO:0000259" key="1">
    <source>
        <dbReference type="PROSITE" id="PS51201"/>
    </source>
</evidence>
<dbReference type="GO" id="GO:0006813">
    <property type="term" value="P:potassium ion transport"/>
    <property type="evidence" value="ECO:0007669"/>
    <property type="project" value="InterPro"/>
</dbReference>
<dbReference type="InterPro" id="IPR050721">
    <property type="entry name" value="Trk_Ktr_HKT_K-transport"/>
</dbReference>
<dbReference type="PROSITE" id="PS51201">
    <property type="entry name" value="RCK_N"/>
    <property type="match status" value="1"/>
</dbReference>
<dbReference type="PANTHER" id="PTHR43833">
    <property type="entry name" value="POTASSIUM CHANNEL PROTEIN 2-RELATED-RELATED"/>
    <property type="match status" value="1"/>
</dbReference>
<organism evidence="3 4">
    <name type="scientific">Liquorilactobacillus mali KCTC 3596 = DSM 20444</name>
    <dbReference type="NCBI Taxonomy" id="1046596"/>
    <lineage>
        <taxon>Bacteria</taxon>
        <taxon>Bacillati</taxon>
        <taxon>Bacillota</taxon>
        <taxon>Bacilli</taxon>
        <taxon>Lactobacillales</taxon>
        <taxon>Lactobacillaceae</taxon>
        <taxon>Liquorilactobacillus</taxon>
    </lineage>
</organism>
<dbReference type="SUPFAM" id="SSF51735">
    <property type="entry name" value="NAD(P)-binding Rossmann-fold domains"/>
    <property type="match status" value="1"/>
</dbReference>
<dbReference type="SUPFAM" id="SSF116726">
    <property type="entry name" value="TrkA C-terminal domain-like"/>
    <property type="match status" value="1"/>
</dbReference>
<proteinExistence type="predicted"/>
<dbReference type="InterPro" id="IPR036291">
    <property type="entry name" value="NAD(P)-bd_dom_sf"/>
</dbReference>
<feature type="domain" description="RCK C-terminal" evidence="2">
    <location>
        <begin position="164"/>
        <end position="249"/>
    </location>
</feature>
<dbReference type="PATRIC" id="fig|1046596.6.peg.2616"/>
<evidence type="ECO:0000313" key="4">
    <source>
        <dbReference type="Proteomes" id="UP000050898"/>
    </source>
</evidence>
<dbReference type="InterPro" id="IPR003148">
    <property type="entry name" value="RCK_N"/>
</dbReference>
<reference evidence="3 4" key="1">
    <citation type="journal article" date="2015" name="Genome Announc.">
        <title>Expanding the biotechnology potential of lactobacilli through comparative genomics of 213 strains and associated genera.</title>
        <authorList>
            <person name="Sun Z."/>
            <person name="Harris H.M."/>
            <person name="McCann A."/>
            <person name="Guo C."/>
            <person name="Argimon S."/>
            <person name="Zhang W."/>
            <person name="Yang X."/>
            <person name="Jeffery I.B."/>
            <person name="Cooney J.C."/>
            <person name="Kagawa T.F."/>
            <person name="Liu W."/>
            <person name="Song Y."/>
            <person name="Salvetti E."/>
            <person name="Wrobel A."/>
            <person name="Rasinkangas P."/>
            <person name="Parkhill J."/>
            <person name="Rea M.C."/>
            <person name="O'Sullivan O."/>
            <person name="Ritari J."/>
            <person name="Douillard F.P."/>
            <person name="Paul Ross R."/>
            <person name="Yang R."/>
            <person name="Briner A.E."/>
            <person name="Felis G.E."/>
            <person name="de Vos W.M."/>
            <person name="Barrangou R."/>
            <person name="Klaenhammer T.R."/>
            <person name="Caufield P.W."/>
            <person name="Cui Y."/>
            <person name="Zhang H."/>
            <person name="O'Toole P.W."/>
        </authorList>
    </citation>
    <scope>NUCLEOTIDE SEQUENCE [LARGE SCALE GENOMIC DNA]</scope>
    <source>
        <strain evidence="3 4">DSM 20444</strain>
    </source>
</reference>
<dbReference type="InterPro" id="IPR006037">
    <property type="entry name" value="RCK_C"/>
</dbReference>
<name>A0A0R2E4K6_9LACO</name>
<dbReference type="Pfam" id="PF02080">
    <property type="entry name" value="TrkA_C"/>
    <property type="match status" value="1"/>
</dbReference>
<dbReference type="EMBL" id="AYYH01000009">
    <property type="protein sequence ID" value="KRN10531.1"/>
    <property type="molecule type" value="Genomic_DNA"/>
</dbReference>
<sequence>MGLPVRRALTELIFVSQVLFLLRRSFSRMIKQTFAVIGLGRFGSSVCQTLINAGVEVLVIDKDEARINDFKDIATQAIIADAQDESTLKSIGIRNFDHVVIAIGEDIQASILVTLMVKELGVKYITAKAQNEYHARVLTKLGADKVVHPERDMGTRIGKNLLSRNMLDYLDLSSDIKVAEIKITKNSFVGASLSSLEFRKKYALNVIAIRHDKKIDISPAPSDALILGDSLLVVGYQKDVDYFNSLMDS</sequence>
<dbReference type="PANTHER" id="PTHR43833:SF7">
    <property type="entry name" value="KTR SYSTEM POTASSIUM UPTAKE PROTEIN C"/>
    <property type="match status" value="1"/>
</dbReference>
<dbReference type="Pfam" id="PF02254">
    <property type="entry name" value="TrkA_N"/>
    <property type="match status" value="1"/>
</dbReference>
<evidence type="ECO:0000259" key="2">
    <source>
        <dbReference type="PROSITE" id="PS51202"/>
    </source>
</evidence>
<keyword evidence="4" id="KW-1185">Reference proteome</keyword>
<dbReference type="Gene3D" id="3.30.70.1450">
    <property type="entry name" value="Regulator of K+ conductance, C-terminal domain"/>
    <property type="match status" value="1"/>
</dbReference>
<dbReference type="Gene3D" id="3.40.50.720">
    <property type="entry name" value="NAD(P)-binding Rossmann-like Domain"/>
    <property type="match status" value="1"/>
</dbReference>
<dbReference type="InterPro" id="IPR036721">
    <property type="entry name" value="RCK_C_sf"/>
</dbReference>
<accession>A0A0R2E4K6</accession>